<gene>
    <name evidence="3" type="ORF">GEV02_21515</name>
</gene>
<organism evidence="3 4">
    <name type="scientific">Rugamonas aquatica</name>
    <dbReference type="NCBI Taxonomy" id="2743357"/>
    <lineage>
        <taxon>Bacteria</taxon>
        <taxon>Pseudomonadati</taxon>
        <taxon>Pseudomonadota</taxon>
        <taxon>Betaproteobacteria</taxon>
        <taxon>Burkholderiales</taxon>
        <taxon>Oxalobacteraceae</taxon>
        <taxon>Telluria group</taxon>
        <taxon>Rugamonas</taxon>
    </lineage>
</organism>
<evidence type="ECO:0000256" key="1">
    <source>
        <dbReference type="SAM" id="Coils"/>
    </source>
</evidence>
<dbReference type="AlphaFoldDB" id="A0A6A7N6R3"/>
<sequence>MGMLEQILRVKRHREEKAEMAVASGRSVLAEAARRSELAGVALTQYQQWSAQRERSMYADLCQRVVAPRELQWLREDVASLRETEREKQELLAKAELQREQAEDDLREARNRLALAVRTRQKFIELVAAEDDLLRHESERGDEIETDDNHVAGRERDNWREHDEP</sequence>
<proteinExistence type="predicted"/>
<dbReference type="Gene3D" id="1.10.287.1700">
    <property type="match status" value="1"/>
</dbReference>
<evidence type="ECO:0000313" key="4">
    <source>
        <dbReference type="Proteomes" id="UP000440498"/>
    </source>
</evidence>
<dbReference type="Proteomes" id="UP000440498">
    <property type="component" value="Unassembled WGS sequence"/>
</dbReference>
<accession>A0A6A7N6R3</accession>
<evidence type="ECO:0008006" key="5">
    <source>
        <dbReference type="Google" id="ProtNLM"/>
    </source>
</evidence>
<protein>
    <recommendedName>
        <fullName evidence="5">Type III secretion protein</fullName>
    </recommendedName>
</protein>
<evidence type="ECO:0000256" key="2">
    <source>
        <dbReference type="SAM" id="MobiDB-lite"/>
    </source>
</evidence>
<feature type="region of interest" description="Disordered" evidence="2">
    <location>
        <begin position="135"/>
        <end position="165"/>
    </location>
</feature>
<dbReference type="InterPro" id="IPR053716">
    <property type="entry name" value="Flag_assembly_chemotaxis_eff"/>
</dbReference>
<dbReference type="InterPro" id="IPR009929">
    <property type="entry name" value="T3SS_YscO"/>
</dbReference>
<name>A0A6A7N6R3_9BURK</name>
<dbReference type="Pfam" id="PF07321">
    <property type="entry name" value="YscO"/>
    <property type="match status" value="1"/>
</dbReference>
<reference evidence="3 4" key="1">
    <citation type="submission" date="2019-10" db="EMBL/GenBank/DDBJ databases">
        <title>Two novel species isolated from a subtropical stream in China.</title>
        <authorList>
            <person name="Lu H."/>
        </authorList>
    </citation>
    <scope>NUCLEOTIDE SEQUENCE [LARGE SCALE GENOMIC DNA]</scope>
    <source>
        <strain evidence="3 4">FT29W</strain>
    </source>
</reference>
<keyword evidence="4" id="KW-1185">Reference proteome</keyword>
<dbReference type="EMBL" id="WHUG01000009">
    <property type="protein sequence ID" value="MQA40726.1"/>
    <property type="molecule type" value="Genomic_DNA"/>
</dbReference>
<feature type="coiled-coil region" evidence="1">
    <location>
        <begin position="74"/>
        <end position="119"/>
    </location>
</feature>
<evidence type="ECO:0000313" key="3">
    <source>
        <dbReference type="EMBL" id="MQA40726.1"/>
    </source>
</evidence>
<comment type="caution">
    <text evidence="3">The sequence shown here is derived from an EMBL/GenBank/DDBJ whole genome shotgun (WGS) entry which is preliminary data.</text>
</comment>
<keyword evidence="1" id="KW-0175">Coiled coil</keyword>